<feature type="compositionally biased region" description="Polar residues" evidence="6">
    <location>
        <begin position="162"/>
        <end position="177"/>
    </location>
</feature>
<dbReference type="EMBL" id="GEGO01003229">
    <property type="protein sequence ID" value="JAR92175.1"/>
    <property type="molecule type" value="Transcribed_RNA"/>
</dbReference>
<dbReference type="AlphaFoldDB" id="A0A147BPA1"/>
<keyword evidence="3" id="KW-0862">Zinc</keyword>
<dbReference type="GO" id="GO:0003677">
    <property type="term" value="F:DNA binding"/>
    <property type="evidence" value="ECO:0007669"/>
    <property type="project" value="UniProtKB-UniRule"/>
</dbReference>
<dbReference type="SUPFAM" id="SSF57716">
    <property type="entry name" value="Glucocorticoid receptor-like (DNA-binding domain)"/>
    <property type="match status" value="1"/>
</dbReference>
<evidence type="ECO:0000259" key="7">
    <source>
        <dbReference type="PROSITE" id="PS50950"/>
    </source>
</evidence>
<dbReference type="PANTHER" id="PTHR46927:SF3">
    <property type="entry name" value="THAP-TYPE DOMAIN-CONTAINING PROTEIN"/>
    <property type="match status" value="1"/>
</dbReference>
<dbReference type="GO" id="GO:0008270">
    <property type="term" value="F:zinc ion binding"/>
    <property type="evidence" value="ECO:0007669"/>
    <property type="project" value="UniProtKB-KW"/>
</dbReference>
<evidence type="ECO:0000256" key="5">
    <source>
        <dbReference type="PROSITE-ProRule" id="PRU00309"/>
    </source>
</evidence>
<sequence length="464" mass="51128">MSGDPPVVTEPTEPPKAAPAPKKKKYKRQNYCFAPGCKTGKGRTTDPKCHRASMFSVPKDDEMFERWKRYMPPRPDGRLLSRDAAVCSRHFDPQFILRYFEHVVNKELVRIERGKPTLTTDAVPTIFPDSPKYYTRRVPRRRKLPERTIPPPKVPRRRNRTHATTADQSDDGSNSATAVDDVADNAGAPPSMPSNVQNGVSPPLTNAVETVIEREVTPVFPYEDLPLPSCQWAKHVIREKPTVLAYSVCSLDERGPGQLKTEKLVLIEEKDCHADCKVYLCGMRVHCMDGAGGMDHPSELLQRVDRLARCPGVIAADEYPFETLLGCLVQLDGRLYSTQCKVVGTSRGRMCYACACARKVMLRKQARARRKAARSVVIVLDGPGTDDSGSSFGLHVDEGCRTGSKADVNGHLEAGSAGEAEDPLGTGGESGLQRNVIKEKEAPQVPCETVAFDPMSVCEVQVLT</sequence>
<evidence type="ECO:0000256" key="2">
    <source>
        <dbReference type="ARBA" id="ARBA00022771"/>
    </source>
</evidence>
<feature type="region of interest" description="Disordered" evidence="6">
    <location>
        <begin position="1"/>
        <end position="26"/>
    </location>
</feature>
<feature type="compositionally biased region" description="Low complexity" evidence="6">
    <location>
        <begin position="1"/>
        <end position="11"/>
    </location>
</feature>
<dbReference type="Pfam" id="PF05485">
    <property type="entry name" value="THAP"/>
    <property type="match status" value="1"/>
</dbReference>
<dbReference type="SMART" id="SM00980">
    <property type="entry name" value="THAP"/>
    <property type="match status" value="1"/>
</dbReference>
<feature type="compositionally biased region" description="Basic residues" evidence="6">
    <location>
        <begin position="134"/>
        <end position="144"/>
    </location>
</feature>
<keyword evidence="2 5" id="KW-0863">Zinc-finger</keyword>
<name>A0A147BPA1_IXORI</name>
<evidence type="ECO:0000313" key="8">
    <source>
        <dbReference type="EMBL" id="JAR92175.1"/>
    </source>
</evidence>
<accession>A0A147BPA1</accession>
<dbReference type="PANTHER" id="PTHR46927">
    <property type="entry name" value="AGAP005574-PA"/>
    <property type="match status" value="1"/>
</dbReference>
<dbReference type="InterPro" id="IPR052224">
    <property type="entry name" value="THAP_domain_protein"/>
</dbReference>
<evidence type="ECO:0000256" key="4">
    <source>
        <dbReference type="ARBA" id="ARBA00023125"/>
    </source>
</evidence>
<feature type="region of interest" description="Disordered" evidence="6">
    <location>
        <begin position="120"/>
        <end position="202"/>
    </location>
</feature>
<evidence type="ECO:0000256" key="1">
    <source>
        <dbReference type="ARBA" id="ARBA00022723"/>
    </source>
</evidence>
<dbReference type="SMART" id="SM00692">
    <property type="entry name" value="DM3"/>
    <property type="match status" value="1"/>
</dbReference>
<keyword evidence="1" id="KW-0479">Metal-binding</keyword>
<dbReference type="PROSITE" id="PS50950">
    <property type="entry name" value="ZF_THAP"/>
    <property type="match status" value="1"/>
</dbReference>
<dbReference type="InterPro" id="IPR006612">
    <property type="entry name" value="THAP_Znf"/>
</dbReference>
<feature type="domain" description="THAP-type" evidence="7">
    <location>
        <begin position="28"/>
        <end position="127"/>
    </location>
</feature>
<feature type="compositionally biased region" description="Polar residues" evidence="6">
    <location>
        <begin position="193"/>
        <end position="202"/>
    </location>
</feature>
<organism evidence="8">
    <name type="scientific">Ixodes ricinus</name>
    <name type="common">Common tick</name>
    <name type="synonym">Acarus ricinus</name>
    <dbReference type="NCBI Taxonomy" id="34613"/>
    <lineage>
        <taxon>Eukaryota</taxon>
        <taxon>Metazoa</taxon>
        <taxon>Ecdysozoa</taxon>
        <taxon>Arthropoda</taxon>
        <taxon>Chelicerata</taxon>
        <taxon>Arachnida</taxon>
        <taxon>Acari</taxon>
        <taxon>Parasitiformes</taxon>
        <taxon>Ixodida</taxon>
        <taxon>Ixodoidea</taxon>
        <taxon>Ixodidae</taxon>
        <taxon>Ixodinae</taxon>
        <taxon>Ixodes</taxon>
    </lineage>
</organism>
<proteinExistence type="predicted"/>
<evidence type="ECO:0000256" key="3">
    <source>
        <dbReference type="ARBA" id="ARBA00022833"/>
    </source>
</evidence>
<keyword evidence="4 5" id="KW-0238">DNA-binding</keyword>
<protein>
    <recommendedName>
        <fullName evidence="7">THAP-type domain-containing protein</fullName>
    </recommendedName>
</protein>
<evidence type="ECO:0000256" key="6">
    <source>
        <dbReference type="SAM" id="MobiDB-lite"/>
    </source>
</evidence>
<reference evidence="8" key="1">
    <citation type="journal article" date="2018" name="PLoS Negl. Trop. Dis.">
        <title>Sialome diversity of ticks revealed by RNAseq of single tick salivary glands.</title>
        <authorList>
            <person name="Perner J."/>
            <person name="Kropackova S."/>
            <person name="Kopacek P."/>
            <person name="Ribeiro J.M."/>
        </authorList>
    </citation>
    <scope>NUCLEOTIDE SEQUENCE</scope>
    <source>
        <strain evidence="8">Siblings of single egg batch collected in Ceske Budejovice</strain>
        <tissue evidence="8">Salivary glands</tissue>
    </source>
</reference>